<dbReference type="PANTHER" id="PTHR11675">
    <property type="entry name" value="N-ACETYLGALACTOSAMINYLTRANSFERASE"/>
    <property type="match status" value="1"/>
</dbReference>
<comment type="pathway">
    <text evidence="10">Protein modification; protein glycosylation.</text>
</comment>
<dbReference type="Gene3D" id="2.80.10.50">
    <property type="match status" value="1"/>
</dbReference>
<dbReference type="InterPro" id="IPR045885">
    <property type="entry name" value="GalNAc-T"/>
</dbReference>
<dbReference type="Gene3D" id="3.90.550.10">
    <property type="entry name" value="Spore Coat Polysaccharide Biosynthesis Protein SpsA, Chain A"/>
    <property type="match status" value="1"/>
</dbReference>
<reference evidence="14" key="1">
    <citation type="submission" date="2025-08" db="UniProtKB">
        <authorList>
            <consortium name="RefSeq"/>
        </authorList>
    </citation>
    <scope>IDENTIFICATION</scope>
    <source>
        <tissue evidence="14">Testes</tissue>
    </source>
</reference>
<evidence type="ECO:0000256" key="10">
    <source>
        <dbReference type="RuleBase" id="RU361242"/>
    </source>
</evidence>
<evidence type="ECO:0000256" key="9">
    <source>
        <dbReference type="ARBA" id="ARBA00023157"/>
    </source>
</evidence>
<dbReference type="InterPro" id="IPR001173">
    <property type="entry name" value="Glyco_trans_2-like"/>
</dbReference>
<dbReference type="CDD" id="cd02510">
    <property type="entry name" value="pp-GalNAc-T"/>
    <property type="match status" value="1"/>
</dbReference>
<dbReference type="InterPro" id="IPR000772">
    <property type="entry name" value="Ricin_B_lectin"/>
</dbReference>
<keyword evidence="6" id="KW-1133">Transmembrane helix</keyword>
<dbReference type="Pfam" id="PF00652">
    <property type="entry name" value="Ricin_B_lectin"/>
    <property type="match status" value="1"/>
</dbReference>
<evidence type="ECO:0000256" key="11">
    <source>
        <dbReference type="SAM" id="MobiDB-lite"/>
    </source>
</evidence>
<dbReference type="InterPro" id="IPR029044">
    <property type="entry name" value="Nucleotide-diphossugar_trans"/>
</dbReference>
<dbReference type="GeneID" id="100372853"/>
<evidence type="ECO:0000256" key="4">
    <source>
        <dbReference type="ARBA" id="ARBA00022734"/>
    </source>
</evidence>
<name>A0ABM0H0U4_SACKO</name>
<keyword evidence="7 10" id="KW-0333">Golgi apparatus</keyword>
<protein>
    <recommendedName>
        <fullName evidence="10">Polypeptide N-acetylgalactosaminyltransferase</fullName>
        <ecNumber evidence="10">2.4.1.-</ecNumber>
    </recommendedName>
    <alternativeName>
        <fullName evidence="10">Protein-UDP acetylgalactosaminyltransferase</fullName>
    </alternativeName>
</protein>
<dbReference type="Pfam" id="PF00535">
    <property type="entry name" value="Glycos_transf_2"/>
    <property type="match status" value="1"/>
</dbReference>
<keyword evidence="10" id="KW-0808">Transferase</keyword>
<proteinExistence type="inferred from homology"/>
<comment type="cofactor">
    <cofactor evidence="10">
        <name>Mn(2+)</name>
        <dbReference type="ChEBI" id="CHEBI:29035"/>
    </cofactor>
</comment>
<evidence type="ECO:0000256" key="6">
    <source>
        <dbReference type="ARBA" id="ARBA00022989"/>
    </source>
</evidence>
<keyword evidence="13" id="KW-1185">Reference proteome</keyword>
<dbReference type="SMART" id="SM00458">
    <property type="entry name" value="RICIN"/>
    <property type="match status" value="1"/>
</dbReference>
<dbReference type="CDD" id="cd23437">
    <property type="entry name" value="beta-trefoil_Ricin_GALNT7"/>
    <property type="match status" value="1"/>
</dbReference>
<keyword evidence="10" id="KW-0464">Manganese</keyword>
<dbReference type="SUPFAM" id="SSF53448">
    <property type="entry name" value="Nucleotide-diphospho-sugar transferases"/>
    <property type="match status" value="1"/>
</dbReference>
<dbReference type="InterPro" id="IPR035992">
    <property type="entry name" value="Ricin_B-like_lectins"/>
</dbReference>
<keyword evidence="4 10" id="KW-0430">Lectin</keyword>
<evidence type="ECO:0000313" key="14">
    <source>
        <dbReference type="RefSeq" id="XP_002741689.2"/>
    </source>
</evidence>
<comment type="subcellular location">
    <subcellularLocation>
        <location evidence="1 10">Golgi apparatus membrane</location>
        <topology evidence="1 10">Single-pass type II membrane protein</topology>
    </subcellularLocation>
</comment>
<organism evidence="13 14">
    <name type="scientific">Saccoglossus kowalevskii</name>
    <name type="common">Acorn worm</name>
    <dbReference type="NCBI Taxonomy" id="10224"/>
    <lineage>
        <taxon>Eukaryota</taxon>
        <taxon>Metazoa</taxon>
        <taxon>Hemichordata</taxon>
        <taxon>Enteropneusta</taxon>
        <taxon>Harrimaniidae</taxon>
        <taxon>Saccoglossus</taxon>
    </lineage>
</organism>
<feature type="domain" description="Ricin B lectin" evidence="12">
    <location>
        <begin position="443"/>
        <end position="561"/>
    </location>
</feature>
<evidence type="ECO:0000256" key="2">
    <source>
        <dbReference type="ARBA" id="ARBA00005680"/>
    </source>
</evidence>
<feature type="region of interest" description="Disordered" evidence="11">
    <location>
        <begin position="1"/>
        <end position="41"/>
    </location>
</feature>
<keyword evidence="3" id="KW-0812">Transmembrane</keyword>
<dbReference type="SUPFAM" id="SSF50370">
    <property type="entry name" value="Ricin B-like lectins"/>
    <property type="match status" value="1"/>
</dbReference>
<keyword evidence="5" id="KW-0735">Signal-anchor</keyword>
<dbReference type="PANTHER" id="PTHR11675:SF130">
    <property type="entry name" value="POLYPEPTIDE N-ACETYLGALACTOSAMINYLTRANSFERASE 5"/>
    <property type="match status" value="1"/>
</dbReference>
<evidence type="ECO:0000256" key="7">
    <source>
        <dbReference type="ARBA" id="ARBA00023034"/>
    </source>
</evidence>
<evidence type="ECO:0000313" key="13">
    <source>
        <dbReference type="Proteomes" id="UP000694865"/>
    </source>
</evidence>
<dbReference type="Proteomes" id="UP000694865">
    <property type="component" value="Unplaced"/>
</dbReference>
<comment type="similarity">
    <text evidence="2 10">Belongs to the glycosyltransferase 2 family. GalNAc-T subfamily.</text>
</comment>
<evidence type="ECO:0000256" key="8">
    <source>
        <dbReference type="ARBA" id="ARBA00023136"/>
    </source>
</evidence>
<gene>
    <name evidence="14" type="primary">LOC100372853</name>
</gene>
<keyword evidence="8" id="KW-0472">Membrane</keyword>
<evidence type="ECO:0000259" key="12">
    <source>
        <dbReference type="SMART" id="SM00458"/>
    </source>
</evidence>
<keyword evidence="9 10" id="KW-1015">Disulfide bond</keyword>
<accession>A0ABM0H0U4</accession>
<dbReference type="PROSITE" id="PS50231">
    <property type="entry name" value="RICIN_B_LECTIN"/>
    <property type="match status" value="1"/>
</dbReference>
<dbReference type="EC" id="2.4.1.-" evidence="10"/>
<keyword evidence="10" id="KW-0328">Glycosyltransferase</keyword>
<dbReference type="RefSeq" id="XP_002741689.2">
    <property type="nucleotide sequence ID" value="XM_002741643.2"/>
</dbReference>
<evidence type="ECO:0000256" key="3">
    <source>
        <dbReference type="ARBA" id="ARBA00022692"/>
    </source>
</evidence>
<evidence type="ECO:0000256" key="1">
    <source>
        <dbReference type="ARBA" id="ARBA00004323"/>
    </source>
</evidence>
<evidence type="ECO:0000256" key="5">
    <source>
        <dbReference type="ARBA" id="ARBA00022968"/>
    </source>
</evidence>
<sequence>MPSFQKVPESQKDVNLDGVKYAPRQKRKETGIEGSSVSLQISDEEQNHVQPETMHRVQNLDVTTAPRNPKGPGEYGVSVITRPEDEAKVKTGWKHASFNEFVSDMISVERAIPDVRPEECQDKLYSDSLPSTSIIICFTEESWSTLVRSVHSVINRSPPQLIKEIILVDDFSSREYLKAPLDKYMKRFPQVKILRLENREGLIRGRLRGTEIAQGEVLTFLDSHIECGVGWLEPMLQRIKEDRRNVVAPMIDGIDATKFSYAASNLIRGGFSWEMQFKWKPIPDYEMKRRKDETWPIRSPTMAGGLFAIDKSYFLEIGTYDPGLEIWGAENLELSFKIWMCGGNLEMIPCSHVGHVFRASQPYKFPEGNIKTFMRNNMRVAEVWMDEYKDIFYALKPQLKGEDYGDVTERKELRDRLQCHDFKWYLQNIYPELPIPDLKVQARGELRNLGKIGYCMDTMGANAMCAHPCHGIGHNQMFSFSWQQKIWFGELCLTSSPYQRASIQQIFANQCNSPRVIHWQHTVNGKMMDTKTGKCLDIGTDQKFLILKTCENSATQNWKWGMYFDRDGNKINELPVM</sequence>